<dbReference type="AlphaFoldDB" id="A0A381PSP9"/>
<dbReference type="EMBL" id="UINC01001076">
    <property type="protein sequence ID" value="SUZ69940.1"/>
    <property type="molecule type" value="Genomic_DNA"/>
</dbReference>
<reference evidence="1" key="1">
    <citation type="submission" date="2018-05" db="EMBL/GenBank/DDBJ databases">
        <authorList>
            <person name="Lanie J.A."/>
            <person name="Ng W.-L."/>
            <person name="Kazmierczak K.M."/>
            <person name="Andrzejewski T.M."/>
            <person name="Davidsen T.M."/>
            <person name="Wayne K.J."/>
            <person name="Tettelin H."/>
            <person name="Glass J.I."/>
            <person name="Rusch D."/>
            <person name="Podicherti R."/>
            <person name="Tsui H.-C.T."/>
            <person name="Winkler M.E."/>
        </authorList>
    </citation>
    <scope>NUCLEOTIDE SEQUENCE</scope>
</reference>
<dbReference type="SUPFAM" id="SSF55486">
    <property type="entry name" value="Metalloproteases ('zincins'), catalytic domain"/>
    <property type="match status" value="1"/>
</dbReference>
<evidence type="ECO:0008006" key="2">
    <source>
        <dbReference type="Google" id="ProtNLM"/>
    </source>
</evidence>
<feature type="non-terminal residue" evidence="1">
    <location>
        <position position="1"/>
    </location>
</feature>
<dbReference type="GO" id="GO:0006508">
    <property type="term" value="P:proteolysis"/>
    <property type="evidence" value="ECO:0007669"/>
    <property type="project" value="InterPro"/>
</dbReference>
<protein>
    <recommendedName>
        <fullName evidence="2">Carboxypeptidase M32</fullName>
    </recommendedName>
</protein>
<dbReference type="InterPro" id="IPR001333">
    <property type="entry name" value="Peptidase_M32_Taq"/>
</dbReference>
<dbReference type="PIRSF" id="PIRSF006615">
    <property type="entry name" value="Zn_crbxpep_Taq"/>
    <property type="match status" value="1"/>
</dbReference>
<proteinExistence type="predicted"/>
<dbReference type="Pfam" id="PF02074">
    <property type="entry name" value="Peptidase_M32"/>
    <property type="match status" value="1"/>
</dbReference>
<dbReference type="Gene3D" id="1.10.1370.30">
    <property type="match status" value="1"/>
</dbReference>
<organism evidence="1">
    <name type="scientific">marine metagenome</name>
    <dbReference type="NCBI Taxonomy" id="408172"/>
    <lineage>
        <taxon>unclassified sequences</taxon>
        <taxon>metagenomes</taxon>
        <taxon>ecological metagenomes</taxon>
    </lineage>
</organism>
<evidence type="ECO:0000313" key="1">
    <source>
        <dbReference type="EMBL" id="SUZ69940.1"/>
    </source>
</evidence>
<gene>
    <name evidence="1" type="ORF">METZ01_LOCUS22794</name>
</gene>
<dbReference type="PROSITE" id="PS52034">
    <property type="entry name" value="PEPTIDASE_M32"/>
    <property type="match status" value="1"/>
</dbReference>
<name>A0A381PSP9_9ZZZZ</name>
<sequence length="537" mass="60081">VENVSLTGPDHPRTFSSFAKGLCVPSPQESVHGRDPEPPPVTPYEELEARFRELSHLAHAAYMLHWDEACVMPPGGGEARGESMALLAAISHQRLTHPEIGALLDQAEGSNGQLDSWQRANVRAMRRTQRRATAVPESLVRAKRIACTRCEQTWRVARGNGDWPAVSGLLEEVVRLTIEEADALGESLSLSPYDALLDGYEPDTRSARVAEVFDDLKTFLPELLERVLEHQKTPLPVPGPVSAERQHALGEVMMRALGFDFDRGRLDVSHHPFCGGVPDDTRITTRYNEENVLDSLMAVLHETGHALYQQGLPTDWRHQPVGSELGMAIHESQSLFVEMQVARGREFMKFAAPIIREQFSVDGDDPAWSAENLHAHVIQVQRSHLRVGADEITYPLHIILRFELEQALIAGDLAVGDIPDAWDDAMTRHLGLRTRDNLEDGCMQDVHWFAGLFGYFPSYSLGALTAAQLFDAASRANPDLGQQIEAGEFRSLIEWLRREIHSRGQLLNAEDLLMEVTGERLDARFFKAHLERRYLAD</sequence>
<dbReference type="CDD" id="cd06460">
    <property type="entry name" value="M32_Taq"/>
    <property type="match status" value="1"/>
</dbReference>
<dbReference type="PANTHER" id="PTHR34217">
    <property type="entry name" value="METAL-DEPENDENT CARBOXYPEPTIDASE"/>
    <property type="match status" value="1"/>
</dbReference>
<accession>A0A381PSP9</accession>
<dbReference type="PRINTS" id="PR00998">
    <property type="entry name" value="CRBOXYPTASET"/>
</dbReference>
<dbReference type="PANTHER" id="PTHR34217:SF1">
    <property type="entry name" value="CARBOXYPEPTIDASE 1"/>
    <property type="match status" value="1"/>
</dbReference>
<dbReference type="GO" id="GO:0004181">
    <property type="term" value="F:metallocarboxypeptidase activity"/>
    <property type="evidence" value="ECO:0007669"/>
    <property type="project" value="InterPro"/>
</dbReference>